<organism evidence="2 3">
    <name type="scientific">Neurospora tetraspora</name>
    <dbReference type="NCBI Taxonomy" id="94610"/>
    <lineage>
        <taxon>Eukaryota</taxon>
        <taxon>Fungi</taxon>
        <taxon>Dikarya</taxon>
        <taxon>Ascomycota</taxon>
        <taxon>Pezizomycotina</taxon>
        <taxon>Sordariomycetes</taxon>
        <taxon>Sordariomycetidae</taxon>
        <taxon>Sordariales</taxon>
        <taxon>Sordariaceae</taxon>
        <taxon>Neurospora</taxon>
    </lineage>
</organism>
<sequence length="330" mass="35741">MDTRQPICPNPDDHDSSPWPADSKRPIHAAPVPQRFVSMPAANMVPNGWMPVPGSHPAFIVPATHQNMAGHVGMVHHHQQHNWGQYAPCIISSPMTPPNPGAVYDAHGRSGSLPQAHAHVAHWPQGQQQHMLYVNPNHTNPVCLRAQQSEKAALAQWYARLSLSETEKSPIPATAIATGTATATSEVPVQQFPSVKQASVPVVADTTAIGATALTVATGATGATRIIMGPDGTTLVPPPDPAHPGCELSMPMAKAMENFSIPHCCNYLQTKDLLRDKIVKQVLENTQEKLMELLQNELDKMSEEDDDSDLDLDAEDEEPEQDSGDWTFEG</sequence>
<gene>
    <name evidence="2" type="ORF">B0H65DRAFT_149104</name>
</gene>
<dbReference type="Proteomes" id="UP001278500">
    <property type="component" value="Unassembled WGS sequence"/>
</dbReference>
<evidence type="ECO:0000313" key="2">
    <source>
        <dbReference type="EMBL" id="KAK3347449.1"/>
    </source>
</evidence>
<evidence type="ECO:0000313" key="3">
    <source>
        <dbReference type="Proteomes" id="UP001278500"/>
    </source>
</evidence>
<name>A0AAE0JH80_9PEZI</name>
<evidence type="ECO:0000256" key="1">
    <source>
        <dbReference type="SAM" id="MobiDB-lite"/>
    </source>
</evidence>
<protein>
    <submittedName>
        <fullName evidence="2">Uncharacterized protein</fullName>
    </submittedName>
</protein>
<dbReference type="AlphaFoldDB" id="A0AAE0JH80"/>
<dbReference type="EMBL" id="JAUEPP010000003">
    <property type="protein sequence ID" value="KAK3347449.1"/>
    <property type="molecule type" value="Genomic_DNA"/>
</dbReference>
<feature type="region of interest" description="Disordered" evidence="1">
    <location>
        <begin position="1"/>
        <end position="26"/>
    </location>
</feature>
<reference evidence="2" key="2">
    <citation type="submission" date="2023-06" db="EMBL/GenBank/DDBJ databases">
        <authorList>
            <consortium name="Lawrence Berkeley National Laboratory"/>
            <person name="Haridas S."/>
            <person name="Hensen N."/>
            <person name="Bonometti L."/>
            <person name="Westerberg I."/>
            <person name="Brannstrom I.O."/>
            <person name="Guillou S."/>
            <person name="Cros-Aarteil S."/>
            <person name="Calhoun S."/>
            <person name="Kuo A."/>
            <person name="Mondo S."/>
            <person name="Pangilinan J."/>
            <person name="Riley R."/>
            <person name="Labutti K."/>
            <person name="Andreopoulos B."/>
            <person name="Lipzen A."/>
            <person name="Chen C."/>
            <person name="Yanf M."/>
            <person name="Daum C."/>
            <person name="Ng V."/>
            <person name="Clum A."/>
            <person name="Steindorff A."/>
            <person name="Ohm R."/>
            <person name="Martin F."/>
            <person name="Silar P."/>
            <person name="Natvig D."/>
            <person name="Lalanne C."/>
            <person name="Gautier V."/>
            <person name="Ament-Velasquez S.L."/>
            <person name="Kruys A."/>
            <person name="Hutchinson M.I."/>
            <person name="Powell A.J."/>
            <person name="Barry K."/>
            <person name="Miller A.N."/>
            <person name="Grigoriev I.V."/>
            <person name="Debuchy R."/>
            <person name="Gladieux P."/>
            <person name="Thoren M.H."/>
            <person name="Johannesson H."/>
        </authorList>
    </citation>
    <scope>NUCLEOTIDE SEQUENCE</scope>
    <source>
        <strain evidence="2">CBS 560.94</strain>
    </source>
</reference>
<keyword evidence="3" id="KW-1185">Reference proteome</keyword>
<reference evidence="2" key="1">
    <citation type="journal article" date="2023" name="Mol. Phylogenet. Evol.">
        <title>Genome-scale phylogeny and comparative genomics of the fungal order Sordariales.</title>
        <authorList>
            <person name="Hensen N."/>
            <person name="Bonometti L."/>
            <person name="Westerberg I."/>
            <person name="Brannstrom I.O."/>
            <person name="Guillou S."/>
            <person name="Cros-Aarteil S."/>
            <person name="Calhoun S."/>
            <person name="Haridas S."/>
            <person name="Kuo A."/>
            <person name="Mondo S."/>
            <person name="Pangilinan J."/>
            <person name="Riley R."/>
            <person name="LaButti K."/>
            <person name="Andreopoulos B."/>
            <person name="Lipzen A."/>
            <person name="Chen C."/>
            <person name="Yan M."/>
            <person name="Daum C."/>
            <person name="Ng V."/>
            <person name="Clum A."/>
            <person name="Steindorff A."/>
            <person name="Ohm R.A."/>
            <person name="Martin F."/>
            <person name="Silar P."/>
            <person name="Natvig D.O."/>
            <person name="Lalanne C."/>
            <person name="Gautier V."/>
            <person name="Ament-Velasquez S.L."/>
            <person name="Kruys A."/>
            <person name="Hutchinson M.I."/>
            <person name="Powell A.J."/>
            <person name="Barry K."/>
            <person name="Miller A.N."/>
            <person name="Grigoriev I.V."/>
            <person name="Debuchy R."/>
            <person name="Gladieux P."/>
            <person name="Hiltunen Thoren M."/>
            <person name="Johannesson H."/>
        </authorList>
    </citation>
    <scope>NUCLEOTIDE SEQUENCE</scope>
    <source>
        <strain evidence="2">CBS 560.94</strain>
    </source>
</reference>
<dbReference type="GeneID" id="87858208"/>
<comment type="caution">
    <text evidence="2">The sequence shown here is derived from an EMBL/GenBank/DDBJ whole genome shotgun (WGS) entry which is preliminary data.</text>
</comment>
<proteinExistence type="predicted"/>
<accession>A0AAE0JH80</accession>
<dbReference type="RefSeq" id="XP_062682531.1">
    <property type="nucleotide sequence ID" value="XM_062821054.1"/>
</dbReference>
<feature type="region of interest" description="Disordered" evidence="1">
    <location>
        <begin position="295"/>
        <end position="330"/>
    </location>
</feature>
<feature type="compositionally biased region" description="Acidic residues" evidence="1">
    <location>
        <begin position="302"/>
        <end position="323"/>
    </location>
</feature>